<dbReference type="RefSeq" id="WP_148338014.1">
    <property type="nucleotide sequence ID" value="NZ_LR699119.1"/>
</dbReference>
<evidence type="ECO:0000313" key="2">
    <source>
        <dbReference type="EMBL" id="VVC75059.1"/>
    </source>
</evidence>
<dbReference type="Gene3D" id="2.40.30.10">
    <property type="entry name" value="Translation factors"/>
    <property type="match status" value="1"/>
</dbReference>
<keyword evidence="3" id="KW-1185">Reference proteome</keyword>
<dbReference type="Pfam" id="PF00175">
    <property type="entry name" value="NAD_binding_1"/>
    <property type="match status" value="1"/>
</dbReference>
<protein>
    <submittedName>
        <fullName evidence="2">CDP-6-deoxy-L-threo-D-glycero-4-hexulose-3-dehydrase reductase</fullName>
    </submittedName>
</protein>
<evidence type="ECO:0000259" key="1">
    <source>
        <dbReference type="Pfam" id="PF00175"/>
    </source>
</evidence>
<feature type="domain" description="Oxidoreductase FAD/NAD(P)-binding" evidence="1">
    <location>
        <begin position="112"/>
        <end position="211"/>
    </location>
</feature>
<name>A0A5E4PDN5_9COXI</name>
<dbReference type="PANTHER" id="PTHR47354:SF5">
    <property type="entry name" value="PROTEIN RFBI"/>
    <property type="match status" value="1"/>
</dbReference>
<dbReference type="GO" id="GO:0016491">
    <property type="term" value="F:oxidoreductase activity"/>
    <property type="evidence" value="ECO:0007669"/>
    <property type="project" value="InterPro"/>
</dbReference>
<reference evidence="2 3" key="1">
    <citation type="submission" date="2019-08" db="EMBL/GenBank/DDBJ databases">
        <authorList>
            <person name="Guy L."/>
        </authorList>
    </citation>
    <scope>NUCLEOTIDE SEQUENCE [LARGE SCALE GENOMIC DNA]</scope>
    <source>
        <strain evidence="2 3">SGT-108</strain>
    </source>
</reference>
<dbReference type="EMBL" id="LR699119">
    <property type="protein sequence ID" value="VVC75059.1"/>
    <property type="molecule type" value="Genomic_DNA"/>
</dbReference>
<dbReference type="KEGG" id="asip:AQUSIP_03350"/>
<dbReference type="InterPro" id="IPR039261">
    <property type="entry name" value="FNR_nucleotide-bd"/>
</dbReference>
<sequence>MSNTYFYEVIRIQTLVGEVSQIFLEPGSHLALSYEAGQYVNVLHRDQSASPLSIACAPFSSRVLEFHLFHPPENHQARDLLQMGKKEKSWRLTGPFGDCTVGRLHPRKPLFFIARGTGFASVKAVIEALSQAQRRPPMHLYWSMPLRSEFYLENLLEQWAEEIDGFGCTLISRDHRAGKADSLCETLIHDWGDLSDCQIYASGSPSFVNAAFSILRDYGLQRSFFYSDVVSG</sequence>
<gene>
    <name evidence="2" type="primary">ascD</name>
    <name evidence="2" type="ORF">AQUSIP_03350</name>
</gene>
<accession>A0A5E4PDN5</accession>
<dbReference type="InterPro" id="IPR001433">
    <property type="entry name" value="OxRdtase_FAD/NAD-bd"/>
</dbReference>
<dbReference type="InterPro" id="IPR017938">
    <property type="entry name" value="Riboflavin_synthase-like_b-brl"/>
</dbReference>
<dbReference type="PRINTS" id="PR00410">
    <property type="entry name" value="PHEHYDRXLASE"/>
</dbReference>
<dbReference type="InterPro" id="IPR050415">
    <property type="entry name" value="MRET"/>
</dbReference>
<proteinExistence type="predicted"/>
<dbReference type="Gene3D" id="3.40.50.80">
    <property type="entry name" value="Nucleotide-binding domain of ferredoxin-NADP reductase (FNR) module"/>
    <property type="match status" value="1"/>
</dbReference>
<dbReference type="SUPFAM" id="SSF63380">
    <property type="entry name" value="Riboflavin synthase domain-like"/>
    <property type="match status" value="1"/>
</dbReference>
<organism evidence="2 3">
    <name type="scientific">Aquicella siphonis</name>
    <dbReference type="NCBI Taxonomy" id="254247"/>
    <lineage>
        <taxon>Bacteria</taxon>
        <taxon>Pseudomonadati</taxon>
        <taxon>Pseudomonadota</taxon>
        <taxon>Gammaproteobacteria</taxon>
        <taxon>Legionellales</taxon>
        <taxon>Coxiellaceae</taxon>
        <taxon>Aquicella</taxon>
    </lineage>
</organism>
<dbReference type="AlphaFoldDB" id="A0A5E4PDN5"/>
<dbReference type="Proteomes" id="UP000324194">
    <property type="component" value="Chromosome 1"/>
</dbReference>
<dbReference type="SUPFAM" id="SSF52343">
    <property type="entry name" value="Ferredoxin reductase-like, C-terminal NADP-linked domain"/>
    <property type="match status" value="1"/>
</dbReference>
<evidence type="ECO:0000313" key="3">
    <source>
        <dbReference type="Proteomes" id="UP000324194"/>
    </source>
</evidence>
<dbReference type="PANTHER" id="PTHR47354">
    <property type="entry name" value="NADH OXIDOREDUCTASE HCR"/>
    <property type="match status" value="1"/>
</dbReference>
<dbReference type="OrthoDB" id="9806195at2"/>